<feature type="binding site" evidence="3">
    <location>
        <position position="296"/>
    </location>
    <ligand>
        <name>Mg(2+)</name>
        <dbReference type="ChEBI" id="CHEBI:18420"/>
        <label>1</label>
    </ligand>
</feature>
<feature type="binding site" evidence="3">
    <location>
        <position position="70"/>
    </location>
    <ligand>
        <name>Mg(2+)</name>
        <dbReference type="ChEBI" id="CHEBI:18420"/>
        <label>1</label>
    </ligand>
</feature>
<dbReference type="InterPro" id="IPR050792">
    <property type="entry name" value="ADP-ribosylglycohydrolase"/>
</dbReference>
<feature type="binding site" evidence="3">
    <location>
        <position position="72"/>
    </location>
    <ligand>
        <name>Mg(2+)</name>
        <dbReference type="ChEBI" id="CHEBI:18420"/>
        <label>1</label>
    </ligand>
</feature>
<dbReference type="PANTHER" id="PTHR16222">
    <property type="entry name" value="ADP-RIBOSYLGLYCOHYDROLASE"/>
    <property type="match status" value="1"/>
</dbReference>
<dbReference type="InterPro" id="IPR005502">
    <property type="entry name" value="Ribosyl_crysJ1"/>
</dbReference>
<reference evidence="4 5" key="1">
    <citation type="journal article" date="2015" name="Genome Announc.">
        <title>Draft Genome Sequence of Burkholderia sp. Strain PML1(12), an Ectomycorrhizosphere-Inhabiting Bacterium with Effective Mineral-Weathering Ability.</title>
        <authorList>
            <person name="Uroz S."/>
            <person name="Oger P."/>
        </authorList>
    </citation>
    <scope>NUCLEOTIDE SEQUENCE [LARGE SCALE GENOMIC DNA]</scope>
    <source>
        <strain evidence="5">PML1(12)</strain>
    </source>
</reference>
<dbReference type="SUPFAM" id="SSF101478">
    <property type="entry name" value="ADP-ribosylglycohydrolase"/>
    <property type="match status" value="1"/>
</dbReference>
<gene>
    <name evidence="4" type="ORF">EOS_23670</name>
</gene>
<dbReference type="InterPro" id="IPR036705">
    <property type="entry name" value="Ribosyl_crysJ1_sf"/>
</dbReference>
<keyword evidence="2 4" id="KW-0378">Hydrolase</keyword>
<dbReference type="Gene3D" id="1.10.4080.10">
    <property type="entry name" value="ADP-ribosylation/Crystallin J1"/>
    <property type="match status" value="1"/>
</dbReference>
<dbReference type="Pfam" id="PF03747">
    <property type="entry name" value="ADP_ribosyl_GH"/>
    <property type="match status" value="1"/>
</dbReference>
<evidence type="ECO:0000313" key="4">
    <source>
        <dbReference type="EMBL" id="KLU23659.1"/>
    </source>
</evidence>
<keyword evidence="5" id="KW-1185">Reference proteome</keyword>
<evidence type="ECO:0000256" key="1">
    <source>
        <dbReference type="ARBA" id="ARBA00010702"/>
    </source>
</evidence>
<sequence>MSSSLLLNHPTLADRARGAFYGLALGDAFGMPTQSLSRERLVEQFGRIDKLENAFPDQPIAPGLPAGSITDDTEQAVLVAHLLVDGNGKIEPMAFAQALIEWEASMKARGSLDLLGPSTKQAIERIAAGEDPLRTGRFGTTNGAAMRVTPIGIAFDLRRHDVFIDAVVQSCVVTHNTSLGISSAAAVAAAVSAGLNGASLVEALEAGISMAEAAESRGFWVAGGRIAPRIRHARELMCNCAGHEVADTIYDVIGTSVASQESVVAAFALAFDVQNRGNTIEAALGAAASLGGDTDTIAAVLGAILGACAGYDALPVVSIETIRRVNSLDLDPLVERLLGLRAGTS</sequence>
<keyword evidence="3" id="KW-0479">Metal-binding</keyword>
<evidence type="ECO:0000313" key="5">
    <source>
        <dbReference type="Proteomes" id="UP000035963"/>
    </source>
</evidence>
<feature type="binding site" evidence="3">
    <location>
        <position position="71"/>
    </location>
    <ligand>
        <name>Mg(2+)</name>
        <dbReference type="ChEBI" id="CHEBI:18420"/>
        <label>1</label>
    </ligand>
</feature>
<comment type="similarity">
    <text evidence="1">Belongs to the ADP-ribosylglycohydrolase family.</text>
</comment>
<comment type="cofactor">
    <cofactor evidence="3">
        <name>Mg(2+)</name>
        <dbReference type="ChEBI" id="CHEBI:18420"/>
    </cofactor>
    <text evidence="3">Binds 2 magnesium ions per subunit.</text>
</comment>
<dbReference type="OrthoDB" id="9798107at2"/>
<dbReference type="GO" id="GO:0016787">
    <property type="term" value="F:hydrolase activity"/>
    <property type="evidence" value="ECO:0007669"/>
    <property type="project" value="UniProtKB-KW"/>
</dbReference>
<dbReference type="PATRIC" id="fig|908627.4.peg.5279"/>
<dbReference type="EMBL" id="AEJF01000143">
    <property type="protein sequence ID" value="KLU23659.1"/>
    <property type="molecule type" value="Genomic_DNA"/>
</dbReference>
<keyword evidence="3" id="KW-0460">Magnesium</keyword>
<evidence type="ECO:0000256" key="3">
    <source>
        <dbReference type="PIRSR" id="PIRSR605502-1"/>
    </source>
</evidence>
<protein>
    <submittedName>
        <fullName evidence="4">ADP-ribosylglycohydrolase</fullName>
    </submittedName>
</protein>
<feature type="binding site" evidence="3">
    <location>
        <position position="295"/>
    </location>
    <ligand>
        <name>Mg(2+)</name>
        <dbReference type="ChEBI" id="CHEBI:18420"/>
        <label>1</label>
    </ligand>
</feature>
<evidence type="ECO:0000256" key="2">
    <source>
        <dbReference type="ARBA" id="ARBA00022801"/>
    </source>
</evidence>
<proteinExistence type="inferred from homology"/>
<dbReference type="AlphaFoldDB" id="A0A0J1CSR0"/>
<name>A0A0J1CSR0_9BURK</name>
<dbReference type="Proteomes" id="UP000035963">
    <property type="component" value="Unassembled WGS sequence"/>
</dbReference>
<dbReference type="RefSeq" id="WP_047849145.1">
    <property type="nucleotide sequence ID" value="NZ_AEJF01000143.1"/>
</dbReference>
<dbReference type="PANTHER" id="PTHR16222:SF24">
    <property type="entry name" value="ADP-RIBOSYLHYDROLASE ARH3"/>
    <property type="match status" value="1"/>
</dbReference>
<feature type="binding site" evidence="3">
    <location>
        <position position="293"/>
    </location>
    <ligand>
        <name>Mg(2+)</name>
        <dbReference type="ChEBI" id="CHEBI:18420"/>
        <label>1</label>
    </ligand>
</feature>
<dbReference type="GO" id="GO:0046872">
    <property type="term" value="F:metal ion binding"/>
    <property type="evidence" value="ECO:0007669"/>
    <property type="project" value="UniProtKB-KW"/>
</dbReference>
<comment type="caution">
    <text evidence="4">The sequence shown here is derived from an EMBL/GenBank/DDBJ whole genome shotgun (WGS) entry which is preliminary data.</text>
</comment>
<accession>A0A0J1CSR0</accession>
<organism evidence="4 5">
    <name type="scientific">Caballeronia mineralivorans PML1(12)</name>
    <dbReference type="NCBI Taxonomy" id="908627"/>
    <lineage>
        <taxon>Bacteria</taxon>
        <taxon>Pseudomonadati</taxon>
        <taxon>Pseudomonadota</taxon>
        <taxon>Betaproteobacteria</taxon>
        <taxon>Burkholderiales</taxon>
        <taxon>Burkholderiaceae</taxon>
        <taxon>Caballeronia</taxon>
    </lineage>
</organism>